<name>A0A4R6P7X0_9GAMM</name>
<dbReference type="Pfam" id="PF06853">
    <property type="entry name" value="DUF1249"/>
    <property type="match status" value="1"/>
</dbReference>
<dbReference type="PANTHER" id="PTHR38774">
    <property type="entry name" value="CYTOPLASMIC PROTEIN-RELATED"/>
    <property type="match status" value="1"/>
</dbReference>
<proteinExistence type="predicted"/>
<evidence type="ECO:0000313" key="2">
    <source>
        <dbReference type="Proteomes" id="UP000295531"/>
    </source>
</evidence>
<dbReference type="InterPro" id="IPR009659">
    <property type="entry name" value="DUF1249"/>
</dbReference>
<evidence type="ECO:0000313" key="1">
    <source>
        <dbReference type="EMBL" id="TDP33250.1"/>
    </source>
</evidence>
<dbReference type="RefSeq" id="WP_133539558.1">
    <property type="nucleotide sequence ID" value="NZ_SNXI01000007.1"/>
</dbReference>
<dbReference type="EMBL" id="SNXI01000007">
    <property type="protein sequence ID" value="TDP33250.1"/>
    <property type="molecule type" value="Genomic_DNA"/>
</dbReference>
<dbReference type="AlphaFoldDB" id="A0A4R6P7X0"/>
<sequence>MSLKHSQKPAQQRRYQVDVAELHRLHERNYAGLINLIPDVGETISITTGEFLTFELTITSEARYTSELLIRQQPAHWASDYLRAQLEIRLYHDVRMAEVIASQGVRRLAVHYQQPNPDMRHRDEKYQVNQFLADWLQLCRQQGQVSSGFNDKFLPHGFK</sequence>
<comment type="caution">
    <text evidence="1">The sequence shown here is derived from an EMBL/GenBank/DDBJ whole genome shotgun (WGS) entry which is preliminary data.</text>
</comment>
<dbReference type="PANTHER" id="PTHR38774:SF1">
    <property type="entry name" value="CYTOPLASMIC PROTEIN"/>
    <property type="match status" value="1"/>
</dbReference>
<protein>
    <recommendedName>
        <fullName evidence="3">DUF1249 domain-containing protein</fullName>
    </recommendedName>
</protein>
<gene>
    <name evidence="1" type="ORF">DEU29_10770</name>
</gene>
<organism evidence="1 2">
    <name type="scientific">Idiomarina aquatica</name>
    <dbReference type="NCBI Taxonomy" id="1327752"/>
    <lineage>
        <taxon>Bacteria</taxon>
        <taxon>Pseudomonadati</taxon>
        <taxon>Pseudomonadota</taxon>
        <taxon>Gammaproteobacteria</taxon>
        <taxon>Alteromonadales</taxon>
        <taxon>Idiomarinaceae</taxon>
        <taxon>Idiomarina</taxon>
    </lineage>
</organism>
<dbReference type="Proteomes" id="UP000295531">
    <property type="component" value="Unassembled WGS sequence"/>
</dbReference>
<dbReference type="OrthoDB" id="9793663at2"/>
<evidence type="ECO:0008006" key="3">
    <source>
        <dbReference type="Google" id="ProtNLM"/>
    </source>
</evidence>
<accession>A0A4R6P7X0</accession>
<reference evidence="1 2" key="1">
    <citation type="submission" date="2019-03" db="EMBL/GenBank/DDBJ databases">
        <title>Freshwater and sediment microbial communities from various areas in North America, analyzing microbe dynamics in response to fracking.</title>
        <authorList>
            <person name="Lamendella R."/>
        </authorList>
    </citation>
    <scope>NUCLEOTIDE SEQUENCE [LARGE SCALE GENOMIC DNA]</scope>
    <source>
        <strain evidence="1 2">18_TX</strain>
    </source>
</reference>
<keyword evidence="2" id="KW-1185">Reference proteome</keyword>